<organism evidence="1 2">
    <name type="scientific">Candidatus Enterococcus murrayae</name>
    <dbReference type="NCBI Taxonomy" id="2815321"/>
    <lineage>
        <taxon>Bacteria</taxon>
        <taxon>Bacillati</taxon>
        <taxon>Bacillota</taxon>
        <taxon>Bacilli</taxon>
        <taxon>Lactobacillales</taxon>
        <taxon>Enterococcaceae</taxon>
        <taxon>Enterococcus</taxon>
    </lineage>
</organism>
<dbReference type="EMBL" id="JAFLVR010000020">
    <property type="protein sequence ID" value="MBO0452434.1"/>
    <property type="molecule type" value="Genomic_DNA"/>
</dbReference>
<evidence type="ECO:0000313" key="2">
    <source>
        <dbReference type="Proteomes" id="UP000664495"/>
    </source>
</evidence>
<keyword evidence="2" id="KW-1185">Reference proteome</keyword>
<name>A0ABS3HG68_9ENTE</name>
<dbReference type="Proteomes" id="UP000664495">
    <property type="component" value="Unassembled WGS sequence"/>
</dbReference>
<reference evidence="1 2" key="1">
    <citation type="submission" date="2021-03" db="EMBL/GenBank/DDBJ databases">
        <title>Enterococcal diversity collection.</title>
        <authorList>
            <person name="Gilmore M.S."/>
            <person name="Schwartzman J."/>
            <person name="Van Tyne D."/>
            <person name="Martin M."/>
            <person name="Earl A.M."/>
            <person name="Manson A.L."/>
            <person name="Straub T."/>
            <person name="Salamzade R."/>
            <person name="Saavedra J."/>
            <person name="Lebreton F."/>
            <person name="Prichula J."/>
            <person name="Schaufler K."/>
            <person name="Gaca A."/>
            <person name="Sgardioli B."/>
            <person name="Wagenaar J."/>
            <person name="Strong T."/>
        </authorList>
    </citation>
    <scope>NUCLEOTIDE SEQUENCE [LARGE SCALE GENOMIC DNA]</scope>
    <source>
        <strain evidence="1 2">MJM16</strain>
    </source>
</reference>
<proteinExistence type="predicted"/>
<evidence type="ECO:0000313" key="1">
    <source>
        <dbReference type="EMBL" id="MBO0452434.1"/>
    </source>
</evidence>
<comment type="caution">
    <text evidence="1">The sequence shown here is derived from an EMBL/GenBank/DDBJ whole genome shotgun (WGS) entry which is preliminary data.</text>
</comment>
<dbReference type="RefSeq" id="WP_207108205.1">
    <property type="nucleotide sequence ID" value="NZ_JAFLVR010000020.1"/>
</dbReference>
<gene>
    <name evidence="1" type="ORF">JZO85_09145</name>
</gene>
<protein>
    <submittedName>
        <fullName evidence="1">Uncharacterized protein</fullName>
    </submittedName>
</protein>
<sequence length="62" mass="7254">MEYNLAVMDNEAPYVMVYSKEGSERHFDLGSNEDKRRVALIKEGFHLVAVSNGIEYWEKMKK</sequence>
<accession>A0ABS3HG68</accession>